<evidence type="ECO:0000313" key="8">
    <source>
        <dbReference type="EMBL" id="RUT05715.1"/>
    </source>
</evidence>
<dbReference type="InterPro" id="IPR046357">
    <property type="entry name" value="PPIase_dom_sf"/>
</dbReference>
<dbReference type="PANTHER" id="PTHR47245">
    <property type="entry name" value="PEPTIDYLPROLYL ISOMERASE"/>
    <property type="match status" value="1"/>
</dbReference>
<gene>
    <name evidence="8" type="ORF">DSM106972_037220</name>
</gene>
<accession>A0A3S1CP52</accession>
<dbReference type="EMBL" id="RSCL01000008">
    <property type="protein sequence ID" value="RUT05715.1"/>
    <property type="molecule type" value="Genomic_DNA"/>
</dbReference>
<keyword evidence="9" id="KW-1185">Reference proteome</keyword>
<dbReference type="PROSITE" id="PS50198">
    <property type="entry name" value="PPIC_PPIASE_2"/>
    <property type="match status" value="1"/>
</dbReference>
<feature type="domain" description="PpiC" evidence="7">
    <location>
        <begin position="123"/>
        <end position="215"/>
    </location>
</feature>
<dbReference type="RefSeq" id="WP_127082166.1">
    <property type="nucleotide sequence ID" value="NZ_RSCL01000008.1"/>
</dbReference>
<evidence type="ECO:0000256" key="4">
    <source>
        <dbReference type="ARBA" id="ARBA00023110"/>
    </source>
</evidence>
<dbReference type="Proteomes" id="UP000271624">
    <property type="component" value="Unassembled WGS sequence"/>
</dbReference>
<dbReference type="InterPro" id="IPR000297">
    <property type="entry name" value="PPIase_PpiC"/>
</dbReference>
<dbReference type="SUPFAM" id="SSF54534">
    <property type="entry name" value="FKBP-like"/>
    <property type="match status" value="1"/>
</dbReference>
<dbReference type="EC" id="5.2.1.8" evidence="2"/>
<keyword evidence="5 6" id="KW-0413">Isomerase</keyword>
<dbReference type="Pfam" id="PF00639">
    <property type="entry name" value="Rotamase"/>
    <property type="match status" value="1"/>
</dbReference>
<name>A0A3S1CP52_9CYAN</name>
<dbReference type="OrthoDB" id="507969at2"/>
<organism evidence="8 9">
    <name type="scientific">Dulcicalothrix desertica PCC 7102</name>
    <dbReference type="NCBI Taxonomy" id="232991"/>
    <lineage>
        <taxon>Bacteria</taxon>
        <taxon>Bacillati</taxon>
        <taxon>Cyanobacteriota</taxon>
        <taxon>Cyanophyceae</taxon>
        <taxon>Nostocales</taxon>
        <taxon>Calotrichaceae</taxon>
        <taxon>Dulcicalothrix</taxon>
    </lineage>
</organism>
<reference evidence="8" key="2">
    <citation type="journal article" date="2019" name="Genome Biol. Evol.">
        <title>Day and night: Metabolic profiles and evolutionary relationships of six axenic non-marine cyanobacteria.</title>
        <authorList>
            <person name="Will S.E."/>
            <person name="Henke P."/>
            <person name="Boedeker C."/>
            <person name="Huang S."/>
            <person name="Brinkmann H."/>
            <person name="Rohde M."/>
            <person name="Jarek M."/>
            <person name="Friedl T."/>
            <person name="Seufert S."/>
            <person name="Schumacher M."/>
            <person name="Overmann J."/>
            <person name="Neumann-Schaal M."/>
            <person name="Petersen J."/>
        </authorList>
    </citation>
    <scope>NUCLEOTIDE SEQUENCE [LARGE SCALE GENOMIC DNA]</scope>
    <source>
        <strain evidence="8">PCC 7102</strain>
    </source>
</reference>
<dbReference type="GO" id="GO:0003755">
    <property type="term" value="F:peptidyl-prolyl cis-trans isomerase activity"/>
    <property type="evidence" value="ECO:0007669"/>
    <property type="project" value="UniProtKB-KW"/>
</dbReference>
<proteinExistence type="predicted"/>
<dbReference type="Gene3D" id="3.10.50.40">
    <property type="match status" value="1"/>
</dbReference>
<evidence type="ECO:0000313" key="9">
    <source>
        <dbReference type="Proteomes" id="UP000271624"/>
    </source>
</evidence>
<dbReference type="PANTHER" id="PTHR47245:SF1">
    <property type="entry name" value="FOLDASE PROTEIN PRSA"/>
    <property type="match status" value="1"/>
</dbReference>
<evidence type="ECO:0000256" key="6">
    <source>
        <dbReference type="PROSITE-ProRule" id="PRU00278"/>
    </source>
</evidence>
<keyword evidence="4 6" id="KW-0697">Rotamase</keyword>
<dbReference type="InterPro" id="IPR050245">
    <property type="entry name" value="PrsA_foldase"/>
</dbReference>
<protein>
    <recommendedName>
        <fullName evidence="2">peptidylprolyl isomerase</fullName>
        <ecNumber evidence="2">5.2.1.8</ecNumber>
    </recommendedName>
</protein>
<comment type="catalytic activity">
    <reaction evidence="1">
        <text>[protein]-peptidylproline (omega=180) = [protein]-peptidylproline (omega=0)</text>
        <dbReference type="Rhea" id="RHEA:16237"/>
        <dbReference type="Rhea" id="RHEA-COMP:10747"/>
        <dbReference type="Rhea" id="RHEA-COMP:10748"/>
        <dbReference type="ChEBI" id="CHEBI:83833"/>
        <dbReference type="ChEBI" id="CHEBI:83834"/>
        <dbReference type="EC" id="5.2.1.8"/>
    </reaction>
</comment>
<dbReference type="AlphaFoldDB" id="A0A3S1CP52"/>
<evidence type="ECO:0000256" key="3">
    <source>
        <dbReference type="ARBA" id="ARBA00022729"/>
    </source>
</evidence>
<evidence type="ECO:0000256" key="5">
    <source>
        <dbReference type="ARBA" id="ARBA00023235"/>
    </source>
</evidence>
<reference evidence="8" key="1">
    <citation type="submission" date="2018-12" db="EMBL/GenBank/DDBJ databases">
        <authorList>
            <person name="Will S."/>
            <person name="Neumann-Schaal M."/>
            <person name="Henke P."/>
        </authorList>
    </citation>
    <scope>NUCLEOTIDE SEQUENCE</scope>
    <source>
        <strain evidence="8">PCC 7102</strain>
    </source>
</reference>
<keyword evidence="3" id="KW-0732">Signal</keyword>
<sequence length="252" mass="28964">MTLVVEIDEIWKEAAKRLNNISEDKITPLLKQYGILPQLVREIIIDCAISSIELSQDEVFTIYKQFYQEQQLNSDGDLQVWLDARQITRSLLDYTVTRGAKLEKFKRANWLSQLESYFIQRKAKLDRVVYSLIRVNDIGIAQELYFRIAEGEQTFQELASEYSQGTEASTGGLLGPMELATPHPALANLLATSQPGQLLPPTRLAEWFMIVRLEKLIPAKLDEPTQQRLLNELFENWLQNQVKEVLKPVDAQ</sequence>
<comment type="caution">
    <text evidence="8">The sequence shown here is derived from an EMBL/GenBank/DDBJ whole genome shotgun (WGS) entry which is preliminary data.</text>
</comment>
<evidence type="ECO:0000259" key="7">
    <source>
        <dbReference type="PROSITE" id="PS50198"/>
    </source>
</evidence>
<evidence type="ECO:0000256" key="1">
    <source>
        <dbReference type="ARBA" id="ARBA00000971"/>
    </source>
</evidence>
<evidence type="ECO:0000256" key="2">
    <source>
        <dbReference type="ARBA" id="ARBA00013194"/>
    </source>
</evidence>